<evidence type="ECO:0000256" key="4">
    <source>
        <dbReference type="ARBA" id="ARBA00022475"/>
    </source>
</evidence>
<gene>
    <name evidence="10" type="ORF">EFK50_14520</name>
</gene>
<keyword evidence="5 8" id="KW-0812">Transmembrane</keyword>
<protein>
    <submittedName>
        <fullName evidence="10">DHA2 family efflux MFS transporter permease subunit</fullName>
    </submittedName>
</protein>
<comment type="subcellular location">
    <subcellularLocation>
        <location evidence="1">Cell membrane</location>
        <topology evidence="1">Multi-pass membrane protein</topology>
    </subcellularLocation>
</comment>
<keyword evidence="4" id="KW-1003">Cell membrane</keyword>
<proteinExistence type="inferred from homology"/>
<feature type="transmembrane region" description="Helical" evidence="8">
    <location>
        <begin position="52"/>
        <end position="72"/>
    </location>
</feature>
<comment type="caution">
    <text evidence="10">The sequence shown here is derived from an EMBL/GenBank/DDBJ whole genome shotgun (WGS) entry which is preliminary data.</text>
</comment>
<comment type="similarity">
    <text evidence="2">Belongs to the major facilitator superfamily. TCR/Tet family.</text>
</comment>
<evidence type="ECO:0000256" key="6">
    <source>
        <dbReference type="ARBA" id="ARBA00022989"/>
    </source>
</evidence>
<feature type="domain" description="Major facilitator superfamily (MFS) profile" evidence="9">
    <location>
        <begin position="18"/>
        <end position="501"/>
    </location>
</feature>
<dbReference type="GO" id="GO:0022857">
    <property type="term" value="F:transmembrane transporter activity"/>
    <property type="evidence" value="ECO:0007669"/>
    <property type="project" value="InterPro"/>
</dbReference>
<dbReference type="PANTHER" id="PTHR23501">
    <property type="entry name" value="MAJOR FACILITATOR SUPERFAMILY"/>
    <property type="match status" value="1"/>
</dbReference>
<accession>A0A3N0CIU7</accession>
<dbReference type="PANTHER" id="PTHR23501:SF197">
    <property type="entry name" value="COMD"/>
    <property type="match status" value="1"/>
</dbReference>
<evidence type="ECO:0000256" key="3">
    <source>
        <dbReference type="ARBA" id="ARBA00022448"/>
    </source>
</evidence>
<dbReference type="SUPFAM" id="SSF103473">
    <property type="entry name" value="MFS general substrate transporter"/>
    <property type="match status" value="1"/>
</dbReference>
<keyword evidence="7 8" id="KW-0472">Membrane</keyword>
<dbReference type="CDD" id="cd17502">
    <property type="entry name" value="MFS_Azr1_MDR_like"/>
    <property type="match status" value="1"/>
</dbReference>
<dbReference type="InterPro" id="IPR004638">
    <property type="entry name" value="EmrB-like"/>
</dbReference>
<dbReference type="NCBIfam" id="TIGR00711">
    <property type="entry name" value="efflux_EmrB"/>
    <property type="match status" value="1"/>
</dbReference>
<dbReference type="OrthoDB" id="7375466at2"/>
<keyword evidence="11" id="KW-1185">Reference proteome</keyword>
<dbReference type="Pfam" id="PF07690">
    <property type="entry name" value="MFS_1"/>
    <property type="match status" value="1"/>
</dbReference>
<evidence type="ECO:0000256" key="1">
    <source>
        <dbReference type="ARBA" id="ARBA00004651"/>
    </source>
</evidence>
<keyword evidence="6 8" id="KW-1133">Transmembrane helix</keyword>
<organism evidence="10 11">
    <name type="scientific">Nocardioides marmoriginsengisoli</name>
    <dbReference type="NCBI Taxonomy" id="661483"/>
    <lineage>
        <taxon>Bacteria</taxon>
        <taxon>Bacillati</taxon>
        <taxon>Actinomycetota</taxon>
        <taxon>Actinomycetes</taxon>
        <taxon>Propionibacteriales</taxon>
        <taxon>Nocardioidaceae</taxon>
        <taxon>Nocardioides</taxon>
    </lineage>
</organism>
<evidence type="ECO:0000259" key="9">
    <source>
        <dbReference type="PROSITE" id="PS50850"/>
    </source>
</evidence>
<dbReference type="GO" id="GO:0005886">
    <property type="term" value="C:plasma membrane"/>
    <property type="evidence" value="ECO:0007669"/>
    <property type="project" value="UniProtKB-SubCell"/>
</dbReference>
<dbReference type="Proteomes" id="UP000267128">
    <property type="component" value="Unassembled WGS sequence"/>
</dbReference>
<feature type="transmembrane region" description="Helical" evidence="8">
    <location>
        <begin position="310"/>
        <end position="328"/>
    </location>
</feature>
<dbReference type="Gene3D" id="1.20.1720.10">
    <property type="entry name" value="Multidrug resistance protein D"/>
    <property type="match status" value="1"/>
</dbReference>
<feature type="transmembrane region" description="Helical" evidence="8">
    <location>
        <begin position="21"/>
        <end position="40"/>
    </location>
</feature>
<evidence type="ECO:0000256" key="5">
    <source>
        <dbReference type="ARBA" id="ARBA00022692"/>
    </source>
</evidence>
<feature type="transmembrane region" description="Helical" evidence="8">
    <location>
        <begin position="203"/>
        <end position="224"/>
    </location>
</feature>
<name>A0A3N0CIU7_9ACTN</name>
<dbReference type="InterPro" id="IPR036259">
    <property type="entry name" value="MFS_trans_sf"/>
</dbReference>
<evidence type="ECO:0000256" key="8">
    <source>
        <dbReference type="SAM" id="Phobius"/>
    </source>
</evidence>
<keyword evidence="3" id="KW-0813">Transport</keyword>
<feature type="transmembrane region" description="Helical" evidence="8">
    <location>
        <begin position="236"/>
        <end position="255"/>
    </location>
</feature>
<evidence type="ECO:0000313" key="11">
    <source>
        <dbReference type="Proteomes" id="UP000267128"/>
    </source>
</evidence>
<dbReference type="InterPro" id="IPR020846">
    <property type="entry name" value="MFS_dom"/>
</dbReference>
<reference evidence="10 11" key="1">
    <citation type="submission" date="2018-11" db="EMBL/GenBank/DDBJ databases">
        <authorList>
            <person name="Li F."/>
        </authorList>
    </citation>
    <scope>NUCLEOTIDE SEQUENCE [LARGE SCALE GENOMIC DNA]</scope>
    <source>
        <strain evidence="10 11">Gsoil 097</strain>
    </source>
</reference>
<sequence length="519" mass="55069">MATTEENPVLTPRQIITAMSGLVVAMLLAQLDNMIVAPALPTIVGDLGGLNHLSWVVTGYILASAVATPIWGKLGDLFGHKYTFMSAIVLFLLGSALCGLAQNMGQLVFFRAFQGLGAGGLIVGIMSVLGILVPPRDRGKYMGIMMAVMPVAMIGGPLVGGFITDHVSWRWNFYVNLPLGGIALFVIWSTLHLTHEARRTEKVVIDWWGISVLTTWIVSLVLAITWGGTEYPWGSWQINTLFAVAAVGLVVFVLIERKAVEPVIGLHLFGSKNFTLATVIGFVAGFGMFGTITFLPQFQQFVQGQSATNSGLLLMPMMLALMATSIGGGQYISRTGRYKAFPVVGTVLLGIGLYLFSTMTVDTGTGRSALFMIVMGLGLGCLMQTTNLVAQNSVELRDLGAGTGTFTFVRTLGGSIGVAILGTIYTHHLTQSLTESVGKTPDLGGGSVASLTPAALKDAPADFIAAFRHAVVAGTHQIFLWAAVLTIVAFLISWFIKEVPLRGSAPVVADAGSEVDDLV</sequence>
<evidence type="ECO:0000256" key="7">
    <source>
        <dbReference type="ARBA" id="ARBA00023136"/>
    </source>
</evidence>
<dbReference type="FunFam" id="1.20.1720.10:FF:000004">
    <property type="entry name" value="EmrB/QacA family drug resistance transporter"/>
    <property type="match status" value="1"/>
</dbReference>
<feature type="transmembrane region" description="Helical" evidence="8">
    <location>
        <begin position="340"/>
        <end position="357"/>
    </location>
</feature>
<evidence type="ECO:0000256" key="2">
    <source>
        <dbReference type="ARBA" id="ARBA00007520"/>
    </source>
</evidence>
<feature type="transmembrane region" description="Helical" evidence="8">
    <location>
        <begin position="169"/>
        <end position="191"/>
    </location>
</feature>
<dbReference type="Gene3D" id="1.20.1250.20">
    <property type="entry name" value="MFS general substrate transporter like domains"/>
    <property type="match status" value="1"/>
</dbReference>
<feature type="transmembrane region" description="Helical" evidence="8">
    <location>
        <begin position="276"/>
        <end position="298"/>
    </location>
</feature>
<feature type="transmembrane region" description="Helical" evidence="8">
    <location>
        <begin position="369"/>
        <end position="390"/>
    </location>
</feature>
<dbReference type="PROSITE" id="PS50850">
    <property type="entry name" value="MFS"/>
    <property type="match status" value="1"/>
</dbReference>
<dbReference type="RefSeq" id="WP_123228228.1">
    <property type="nucleotide sequence ID" value="NZ_RJSE01000007.1"/>
</dbReference>
<feature type="transmembrane region" description="Helical" evidence="8">
    <location>
        <begin position="478"/>
        <end position="496"/>
    </location>
</feature>
<feature type="transmembrane region" description="Helical" evidence="8">
    <location>
        <begin position="144"/>
        <end position="163"/>
    </location>
</feature>
<evidence type="ECO:0000313" key="10">
    <source>
        <dbReference type="EMBL" id="RNL62936.1"/>
    </source>
</evidence>
<feature type="transmembrane region" description="Helical" evidence="8">
    <location>
        <begin position="108"/>
        <end position="132"/>
    </location>
</feature>
<dbReference type="PRINTS" id="PR01036">
    <property type="entry name" value="TCRTETB"/>
</dbReference>
<feature type="transmembrane region" description="Helical" evidence="8">
    <location>
        <begin position="84"/>
        <end position="102"/>
    </location>
</feature>
<dbReference type="InterPro" id="IPR011701">
    <property type="entry name" value="MFS"/>
</dbReference>
<dbReference type="AlphaFoldDB" id="A0A3N0CIU7"/>
<dbReference type="EMBL" id="RJSE01000007">
    <property type="protein sequence ID" value="RNL62936.1"/>
    <property type="molecule type" value="Genomic_DNA"/>
</dbReference>